<evidence type="ECO:0000256" key="4">
    <source>
        <dbReference type="ARBA" id="ARBA00012744"/>
    </source>
</evidence>
<dbReference type="STRING" id="295069.SAMN05421856_103230"/>
<dbReference type="InterPro" id="IPR002772">
    <property type="entry name" value="Glyco_hydro_3_C"/>
</dbReference>
<organism evidence="12 13">
    <name type="scientific">Chryseobacterium taichungense</name>
    <dbReference type="NCBI Taxonomy" id="295069"/>
    <lineage>
        <taxon>Bacteria</taxon>
        <taxon>Pseudomonadati</taxon>
        <taxon>Bacteroidota</taxon>
        <taxon>Flavobacteriia</taxon>
        <taxon>Flavobacteriales</taxon>
        <taxon>Weeksellaceae</taxon>
        <taxon>Chryseobacterium group</taxon>
        <taxon>Chryseobacterium</taxon>
    </lineage>
</organism>
<dbReference type="Proteomes" id="UP000199450">
    <property type="component" value="Unassembled WGS sequence"/>
</dbReference>
<evidence type="ECO:0000313" key="13">
    <source>
        <dbReference type="Proteomes" id="UP000199450"/>
    </source>
</evidence>
<dbReference type="PRINTS" id="PR00133">
    <property type="entry name" value="GLHYDRLASE3"/>
</dbReference>
<dbReference type="PROSITE" id="PS00775">
    <property type="entry name" value="GLYCOSYL_HYDROL_F3"/>
    <property type="match status" value="1"/>
</dbReference>
<dbReference type="GO" id="GO:0042597">
    <property type="term" value="C:periplasmic space"/>
    <property type="evidence" value="ECO:0007669"/>
    <property type="project" value="UniProtKB-SubCell"/>
</dbReference>
<evidence type="ECO:0000256" key="1">
    <source>
        <dbReference type="ARBA" id="ARBA00000448"/>
    </source>
</evidence>
<evidence type="ECO:0000256" key="2">
    <source>
        <dbReference type="ARBA" id="ARBA00004418"/>
    </source>
</evidence>
<evidence type="ECO:0000256" key="5">
    <source>
        <dbReference type="ARBA" id="ARBA00022729"/>
    </source>
</evidence>
<comment type="catalytic activity">
    <reaction evidence="1">
        <text>Hydrolysis of terminal, non-reducing beta-D-glucosyl residues with release of beta-D-glucose.</text>
        <dbReference type="EC" id="3.2.1.21"/>
    </reaction>
</comment>
<dbReference type="InterPro" id="IPR026891">
    <property type="entry name" value="Fn3-like"/>
</dbReference>
<name>A0A1H7YEM1_9FLAO</name>
<dbReference type="Gene3D" id="3.40.50.1700">
    <property type="entry name" value="Glycoside hydrolase family 3 C-terminal domain"/>
    <property type="match status" value="1"/>
</dbReference>
<evidence type="ECO:0000256" key="9">
    <source>
        <dbReference type="ARBA" id="ARBA00067498"/>
    </source>
</evidence>
<accession>A0A1H7YEM1</accession>
<dbReference type="AlphaFoldDB" id="A0A1H7YEM1"/>
<reference evidence="13" key="1">
    <citation type="submission" date="2016-10" db="EMBL/GenBank/DDBJ databases">
        <authorList>
            <person name="Varghese N."/>
            <person name="Submissions S."/>
        </authorList>
    </citation>
    <scope>NUCLEOTIDE SEQUENCE [LARGE SCALE GENOMIC DNA]</scope>
    <source>
        <strain evidence="13">DSM 17453</strain>
    </source>
</reference>
<comment type="similarity">
    <text evidence="3 10">Belongs to the glycosyl hydrolase 3 family.</text>
</comment>
<keyword evidence="7 10" id="KW-0378">Hydrolase</keyword>
<dbReference type="EC" id="3.2.1.21" evidence="4"/>
<dbReference type="InterPro" id="IPR051915">
    <property type="entry name" value="Cellulose_Degrad_GH3"/>
</dbReference>
<evidence type="ECO:0000256" key="7">
    <source>
        <dbReference type="ARBA" id="ARBA00022801"/>
    </source>
</evidence>
<dbReference type="Pfam" id="PF14310">
    <property type="entry name" value="Fn3-like"/>
    <property type="match status" value="1"/>
</dbReference>
<evidence type="ECO:0000256" key="10">
    <source>
        <dbReference type="RuleBase" id="RU361161"/>
    </source>
</evidence>
<comment type="subcellular location">
    <subcellularLocation>
        <location evidence="2">Periplasm</location>
    </subcellularLocation>
</comment>
<dbReference type="SMART" id="SM01217">
    <property type="entry name" value="Fn3_like"/>
    <property type="match status" value="1"/>
</dbReference>
<dbReference type="InterPro" id="IPR019800">
    <property type="entry name" value="Glyco_hydro_3_AS"/>
</dbReference>
<dbReference type="GO" id="GO:0009251">
    <property type="term" value="P:glucan catabolic process"/>
    <property type="evidence" value="ECO:0007669"/>
    <property type="project" value="TreeGrafter"/>
</dbReference>
<sequence>MKKIKILLFSLTAVLIAAQSNSKRDLFIKNLMSQMTLEEKIGQLNLISPPGDVKTGAAVSADAEQYIKEGKLGAVLNMTTLSRIKKTQEIAVNESRLKIPLIFGLDVIHGYKTGFPIPLALSASWRPELVQKAAYIAAKEASADGINWTYSPMADISRDPRWGRVAEGAGEDPFLASRITEAFVKGYQGDDLSKNYTIMACLKHFALYGAAEAGRDYNSVDMSPNRMYNEYFPPYKAAIDAGAATVMTSFNDINGVPATANKWLLTDVLRKEWGFKGFVVTDFTAIKELKAHGLGDEQKVAARALKAGTDMDMVGEDYLKTLKKSVRENLVSEEDIDRACQRVLEMKYNLGLFDDPYRYLNEKRLKTDILTPENRKAAREIAAQTFVLMKNKNQALPLKKTEKIAFIGPLLDDKVNMPGTWSVVVDSKESVTLKNALEELSEKKNFSYARGCNITEDRNLEKNSFIEFTKGQPRISAEILLKEALEKAKMADKIVLVLGEASEMTGESSSKTDIRFPENQLLLLREMKKLNKPIVVILFTGRPLDLSQMIDIPDSVINVWFPGIEAGHAIADVLFGSVNPSGKLPMTFPRSAGQIPIYYNHKNTGRPLEFNDGRFEKYKSNYLDENNDPLFPFGFGLSYTSFAYGDIQLSKNQLKGNEILKVSINVTNTGSYDGEEVVQLYIRDKVASITRPVKELKGFEKVFLKKGETKNVVFNITPELLKFYNEELIFDWEEGEFEIMIGTDSQHLKSKTIMWRK</sequence>
<dbReference type="Gene3D" id="3.20.20.300">
    <property type="entry name" value="Glycoside hydrolase, family 3, N-terminal domain"/>
    <property type="match status" value="1"/>
</dbReference>
<dbReference type="FunFam" id="3.20.20.300:FF:000005">
    <property type="entry name" value="Periplasmic beta-glucosidase"/>
    <property type="match status" value="1"/>
</dbReference>
<gene>
    <name evidence="12" type="ORF">SAMN05421856_103230</name>
</gene>
<keyword evidence="13" id="KW-1185">Reference proteome</keyword>
<feature type="domain" description="Fibronectin type III-like" evidence="11">
    <location>
        <begin position="676"/>
        <end position="745"/>
    </location>
</feature>
<evidence type="ECO:0000313" key="12">
    <source>
        <dbReference type="EMBL" id="SEM43748.1"/>
    </source>
</evidence>
<dbReference type="PANTHER" id="PTHR30620:SF16">
    <property type="entry name" value="LYSOSOMAL BETA GLUCOSIDASE"/>
    <property type="match status" value="1"/>
</dbReference>
<dbReference type="InterPro" id="IPR036962">
    <property type="entry name" value="Glyco_hydro_3_N_sf"/>
</dbReference>
<dbReference type="PANTHER" id="PTHR30620">
    <property type="entry name" value="PERIPLASMIC BETA-GLUCOSIDASE-RELATED"/>
    <property type="match status" value="1"/>
</dbReference>
<dbReference type="InterPro" id="IPR013783">
    <property type="entry name" value="Ig-like_fold"/>
</dbReference>
<proteinExistence type="inferred from homology"/>
<keyword evidence="8 10" id="KW-0326">Glycosidase</keyword>
<dbReference type="NCBIfam" id="NF011678">
    <property type="entry name" value="PRK15098.1"/>
    <property type="match status" value="1"/>
</dbReference>
<dbReference type="InterPro" id="IPR017853">
    <property type="entry name" value="GH"/>
</dbReference>
<dbReference type="FunFam" id="3.40.50.1700:FF:000004">
    <property type="entry name" value="Periplasmic beta-glucosidase"/>
    <property type="match status" value="1"/>
</dbReference>
<evidence type="ECO:0000259" key="11">
    <source>
        <dbReference type="SMART" id="SM01217"/>
    </source>
</evidence>
<dbReference type="GO" id="GO:0008422">
    <property type="term" value="F:beta-glucosidase activity"/>
    <property type="evidence" value="ECO:0007669"/>
    <property type="project" value="UniProtKB-EC"/>
</dbReference>
<dbReference type="EMBL" id="FOBV01000003">
    <property type="protein sequence ID" value="SEM43748.1"/>
    <property type="molecule type" value="Genomic_DNA"/>
</dbReference>
<protein>
    <recommendedName>
        <fullName evidence="9">Periplasmic beta-glucosidase</fullName>
        <ecNumber evidence="4">3.2.1.21</ecNumber>
    </recommendedName>
</protein>
<dbReference type="Pfam" id="PF01915">
    <property type="entry name" value="Glyco_hydro_3_C"/>
    <property type="match status" value="1"/>
</dbReference>
<dbReference type="Pfam" id="PF00933">
    <property type="entry name" value="Glyco_hydro_3"/>
    <property type="match status" value="1"/>
</dbReference>
<evidence type="ECO:0000256" key="8">
    <source>
        <dbReference type="ARBA" id="ARBA00023295"/>
    </source>
</evidence>
<dbReference type="RefSeq" id="WP_089999494.1">
    <property type="nucleotide sequence ID" value="NZ_FOBV01000003.1"/>
</dbReference>
<evidence type="ECO:0000256" key="6">
    <source>
        <dbReference type="ARBA" id="ARBA00022764"/>
    </source>
</evidence>
<dbReference type="OrthoDB" id="9805821at2"/>
<dbReference type="Gene3D" id="2.60.40.10">
    <property type="entry name" value="Immunoglobulins"/>
    <property type="match status" value="1"/>
</dbReference>
<keyword evidence="6" id="KW-0574">Periplasm</keyword>
<dbReference type="InterPro" id="IPR001764">
    <property type="entry name" value="Glyco_hydro_3_N"/>
</dbReference>
<evidence type="ECO:0000256" key="3">
    <source>
        <dbReference type="ARBA" id="ARBA00005336"/>
    </source>
</evidence>
<dbReference type="InterPro" id="IPR036881">
    <property type="entry name" value="Glyco_hydro_3_C_sf"/>
</dbReference>
<dbReference type="SUPFAM" id="SSF51445">
    <property type="entry name" value="(Trans)glycosidases"/>
    <property type="match status" value="1"/>
</dbReference>
<dbReference type="SUPFAM" id="SSF52279">
    <property type="entry name" value="Beta-D-glucan exohydrolase, C-terminal domain"/>
    <property type="match status" value="1"/>
</dbReference>
<dbReference type="FunFam" id="2.60.40.10:FF:000495">
    <property type="entry name" value="Periplasmic beta-glucosidase"/>
    <property type="match status" value="1"/>
</dbReference>
<keyword evidence="5" id="KW-0732">Signal</keyword>